<dbReference type="Pfam" id="PF08241">
    <property type="entry name" value="Methyltransf_11"/>
    <property type="match status" value="1"/>
</dbReference>
<gene>
    <name evidence="2" type="ORF">DEM27_13230</name>
</gene>
<dbReference type="EMBL" id="QFBC01000005">
    <property type="protein sequence ID" value="PWE55644.1"/>
    <property type="molecule type" value="Genomic_DNA"/>
</dbReference>
<organism evidence="2 3">
    <name type="scientific">Metarhizobium album</name>
    <dbReference type="NCBI Taxonomy" id="2182425"/>
    <lineage>
        <taxon>Bacteria</taxon>
        <taxon>Pseudomonadati</taxon>
        <taxon>Pseudomonadota</taxon>
        <taxon>Alphaproteobacteria</taxon>
        <taxon>Hyphomicrobiales</taxon>
        <taxon>Rhizobiaceae</taxon>
        <taxon>Metarhizobium</taxon>
    </lineage>
</organism>
<dbReference type="PANTHER" id="PTHR45445:SF2">
    <property type="entry name" value="METHYLTRANSFERASE TYPE 11 DOMAIN-CONTAINING PROTEIN"/>
    <property type="match status" value="1"/>
</dbReference>
<name>A0A2U2DQR1_9HYPH</name>
<dbReference type="CDD" id="cd02440">
    <property type="entry name" value="AdoMet_MTases"/>
    <property type="match status" value="1"/>
</dbReference>
<dbReference type="PANTHER" id="PTHR45445">
    <property type="match status" value="1"/>
</dbReference>
<proteinExistence type="predicted"/>
<dbReference type="Gene3D" id="3.40.50.150">
    <property type="entry name" value="Vaccinia Virus protein VP39"/>
    <property type="match status" value="1"/>
</dbReference>
<dbReference type="SUPFAM" id="SSF53335">
    <property type="entry name" value="S-adenosyl-L-methionine-dependent methyltransferases"/>
    <property type="match status" value="1"/>
</dbReference>
<feature type="domain" description="Methyltransferase type 11" evidence="1">
    <location>
        <begin position="129"/>
        <end position="248"/>
    </location>
</feature>
<keyword evidence="3" id="KW-1185">Reference proteome</keyword>
<sequence length="332" mass="35418">MVVEAEEDDDIRSGILSCGACGAEFPILDGLPVLVPEVRRYVQDNLFYILARNDLTPAVEGLIGDAAGPGSGLEAIRQHVSSYAWDHWGDRDPEGAGNLPGGATPGAVIRNLASGLEMIAADMADGPILDIGCGTGRTTAELAERTGRLTLGIDISMSLARAGRQAVVGGVVDYALRRNGLVYDRRRYAADHKAGKLADIWICDVMVLPFETDTFAAAAAMNVVDCMVDPRAGLTEISRALRPDGAAILSVPFDWSGQVTPVEAWLGGHSQRAAHRGSPEAILDMLLSDGPLAAGDLRRKGPSQEVPWHVRLHDRSCMYYSAHLVAARKTVK</sequence>
<dbReference type="SUPFAM" id="SSF158997">
    <property type="entry name" value="Trm112p-like"/>
    <property type="match status" value="1"/>
</dbReference>
<comment type="caution">
    <text evidence="2">The sequence shown here is derived from an EMBL/GenBank/DDBJ whole genome shotgun (WGS) entry which is preliminary data.</text>
</comment>
<evidence type="ECO:0000259" key="1">
    <source>
        <dbReference type="Pfam" id="PF08241"/>
    </source>
</evidence>
<dbReference type="Proteomes" id="UP000245252">
    <property type="component" value="Unassembled WGS sequence"/>
</dbReference>
<accession>A0A2U2DQR1</accession>
<reference evidence="2 3" key="1">
    <citation type="submission" date="2018-05" db="EMBL/GenBank/DDBJ databases">
        <title>The draft genome of strain NS-104.</title>
        <authorList>
            <person name="Hang P."/>
            <person name="Jiang J."/>
        </authorList>
    </citation>
    <scope>NUCLEOTIDE SEQUENCE [LARGE SCALE GENOMIC DNA]</scope>
    <source>
        <strain evidence="2 3">NS-104</strain>
    </source>
</reference>
<dbReference type="InterPro" id="IPR029063">
    <property type="entry name" value="SAM-dependent_MTases_sf"/>
</dbReference>
<dbReference type="AlphaFoldDB" id="A0A2U2DQR1"/>
<evidence type="ECO:0000313" key="2">
    <source>
        <dbReference type="EMBL" id="PWE55644.1"/>
    </source>
</evidence>
<evidence type="ECO:0000313" key="3">
    <source>
        <dbReference type="Proteomes" id="UP000245252"/>
    </source>
</evidence>
<protein>
    <recommendedName>
        <fullName evidence="1">Methyltransferase type 11 domain-containing protein</fullName>
    </recommendedName>
</protein>
<dbReference type="InterPro" id="IPR013216">
    <property type="entry name" value="Methyltransf_11"/>
</dbReference>
<dbReference type="GO" id="GO:0008757">
    <property type="term" value="F:S-adenosylmethionine-dependent methyltransferase activity"/>
    <property type="evidence" value="ECO:0007669"/>
    <property type="project" value="InterPro"/>
</dbReference>